<dbReference type="GO" id="GO:0000155">
    <property type="term" value="F:phosphorelay sensor kinase activity"/>
    <property type="evidence" value="ECO:0007669"/>
    <property type="project" value="InterPro"/>
</dbReference>
<dbReference type="AlphaFoldDB" id="A0A951UA87"/>
<accession>A0A951UA87</accession>
<dbReference type="Proteomes" id="UP000753908">
    <property type="component" value="Unassembled WGS sequence"/>
</dbReference>
<dbReference type="CDD" id="cd00082">
    <property type="entry name" value="HisKA"/>
    <property type="match status" value="1"/>
</dbReference>
<keyword evidence="4" id="KW-0597">Phosphoprotein</keyword>
<dbReference type="InterPro" id="IPR036097">
    <property type="entry name" value="HisK_dim/P_sf"/>
</dbReference>
<dbReference type="Gene3D" id="3.30.565.10">
    <property type="entry name" value="Histidine kinase-like ATPase, C-terminal domain"/>
    <property type="match status" value="1"/>
</dbReference>
<evidence type="ECO:0000256" key="1">
    <source>
        <dbReference type="ARBA" id="ARBA00000085"/>
    </source>
</evidence>
<keyword evidence="6" id="KW-0902">Two-component regulatory system</keyword>
<dbReference type="InterPro" id="IPR003018">
    <property type="entry name" value="GAF"/>
</dbReference>
<dbReference type="InterPro" id="IPR003661">
    <property type="entry name" value="HisK_dim/P_dom"/>
</dbReference>
<protein>
    <recommendedName>
        <fullName evidence="3">histidine kinase</fullName>
        <ecNumber evidence="3">2.7.13.3</ecNumber>
    </recommendedName>
</protein>
<dbReference type="SUPFAM" id="SSF55781">
    <property type="entry name" value="GAF domain-like"/>
    <property type="match status" value="2"/>
</dbReference>
<dbReference type="InterPro" id="IPR004358">
    <property type="entry name" value="Sig_transdc_His_kin-like_C"/>
</dbReference>
<gene>
    <name evidence="9" type="ORF">KME25_15190</name>
</gene>
<dbReference type="PANTHER" id="PTHR43065">
    <property type="entry name" value="SENSOR HISTIDINE KINASE"/>
    <property type="match status" value="1"/>
</dbReference>
<dbReference type="Gene3D" id="3.30.450.40">
    <property type="match status" value="2"/>
</dbReference>
<dbReference type="Pfam" id="PF02518">
    <property type="entry name" value="HATPase_c"/>
    <property type="match status" value="1"/>
</dbReference>
<dbReference type="PROSITE" id="PS50046">
    <property type="entry name" value="PHYTOCHROME_2"/>
    <property type="match status" value="2"/>
</dbReference>
<feature type="domain" description="Phytochrome chromophore attachment site" evidence="7">
    <location>
        <begin position="52"/>
        <end position="188"/>
    </location>
</feature>
<name>A0A951UA87_9CYAN</name>
<dbReference type="SMART" id="SM00387">
    <property type="entry name" value="HATPase_c"/>
    <property type="match status" value="1"/>
</dbReference>
<dbReference type="EMBL" id="JAHHIF010000018">
    <property type="protein sequence ID" value="MBW4545775.1"/>
    <property type="molecule type" value="Genomic_DNA"/>
</dbReference>
<dbReference type="SUPFAM" id="SSF55874">
    <property type="entry name" value="ATPase domain of HSP90 chaperone/DNA topoisomerase II/histidine kinase"/>
    <property type="match status" value="1"/>
</dbReference>
<dbReference type="InterPro" id="IPR005467">
    <property type="entry name" value="His_kinase_dom"/>
</dbReference>
<evidence type="ECO:0000313" key="10">
    <source>
        <dbReference type="Proteomes" id="UP000753908"/>
    </source>
</evidence>
<feature type="domain" description="Phytochrome chromophore attachment site" evidence="7">
    <location>
        <begin position="238"/>
        <end position="384"/>
    </location>
</feature>
<feature type="domain" description="Histidine kinase" evidence="8">
    <location>
        <begin position="434"/>
        <end position="712"/>
    </location>
</feature>
<sequence>MAIEQYKLYSLVQSLNTNLERQVEERTAKLQQSLEQGRALERITKQIRSTLDLKTTLQTIVREVRHLLNTDRVVIYQFASSTPGQVIVESLNGNCLSILGVSDPQGYFPDPQRQLYEGGSVQVINDVSQFNLTLEHRQFLAAFQIQASLIVPIGVGAQLWGLLIAQECQAPRRWQASEIELLQQLADQAAVAIQQAELYEQSCTAAATATAQAQKLATVAQQQQALFGVITKIRQSLDVETIFKATTTEVRRLLDADRVAIFRFNPDSGYDEGTFISEDVQPNLPPALDSKIYDHCFGNQFAAQYHQGRIQAVADIYNANLSECHIQILAKFQVQANLVVPLLKGGEGTGAPPRLWGLLCIHQCRTPRQWNASEIDFVTQIAAHLGVALQQAKLLTQTTQQTEQLAIAFDNLKQTQTQLIQTEKMSSLGQLVAGVAHEINNPVNFIYGNLAYTSQYAQDLLNLLHLYQKHYPNPNPEIAQLAENIDLDFLDEDLPKILASMKIGTERIRKLVLSLRNFSRLDQAEMKPVDIHEGLDSTLLILQHRLKNKPNYPGIKIVKAYGELPLVECYASQLNQVFMNVLSNAIDALEEYHTTRLLQGTQIEESQITIRTGMKPFVGDRENYSMPLNTIQNNASAEDVVIQISDNGPGMSQMTKSQIFDPFFTTKPIGKGTGLGLSISYQIVVEKHGGVFQCFSKPGEGTEFWIEIPTRQQACRATEASSTNQVFS</sequence>
<dbReference type="InterPro" id="IPR036890">
    <property type="entry name" value="HATPase_C_sf"/>
</dbReference>
<evidence type="ECO:0000256" key="4">
    <source>
        <dbReference type="ARBA" id="ARBA00022553"/>
    </source>
</evidence>
<dbReference type="SMART" id="SM00388">
    <property type="entry name" value="HisKA"/>
    <property type="match status" value="1"/>
</dbReference>
<dbReference type="InterPro" id="IPR029016">
    <property type="entry name" value="GAF-like_dom_sf"/>
</dbReference>
<evidence type="ECO:0000256" key="6">
    <source>
        <dbReference type="ARBA" id="ARBA00023012"/>
    </source>
</evidence>
<evidence type="ECO:0000256" key="2">
    <source>
        <dbReference type="ARBA" id="ARBA00006402"/>
    </source>
</evidence>
<comment type="catalytic activity">
    <reaction evidence="1">
        <text>ATP + protein L-histidine = ADP + protein N-phospho-L-histidine.</text>
        <dbReference type="EC" id="2.7.13.3"/>
    </reaction>
</comment>
<evidence type="ECO:0000259" key="8">
    <source>
        <dbReference type="PROSITE" id="PS50109"/>
    </source>
</evidence>
<reference evidence="9" key="1">
    <citation type="submission" date="2021-05" db="EMBL/GenBank/DDBJ databases">
        <authorList>
            <person name="Pietrasiak N."/>
            <person name="Ward R."/>
            <person name="Stajich J.E."/>
            <person name="Kurbessoian T."/>
        </authorList>
    </citation>
    <scope>NUCLEOTIDE SEQUENCE</scope>
    <source>
        <strain evidence="9">CPER-KK1</strain>
    </source>
</reference>
<dbReference type="SUPFAM" id="SSF47384">
    <property type="entry name" value="Homodimeric domain of signal transducing histidine kinase"/>
    <property type="match status" value="1"/>
</dbReference>
<dbReference type="PRINTS" id="PR00344">
    <property type="entry name" value="BCTRLSENSOR"/>
</dbReference>
<reference evidence="9" key="2">
    <citation type="journal article" date="2022" name="Microbiol. Resour. Announc.">
        <title>Metagenome Sequencing to Explore Phylogenomics of Terrestrial Cyanobacteria.</title>
        <authorList>
            <person name="Ward R.D."/>
            <person name="Stajich J.E."/>
            <person name="Johansen J.R."/>
            <person name="Huntemann M."/>
            <person name="Clum A."/>
            <person name="Foster B."/>
            <person name="Foster B."/>
            <person name="Roux S."/>
            <person name="Palaniappan K."/>
            <person name="Varghese N."/>
            <person name="Mukherjee S."/>
            <person name="Reddy T.B.K."/>
            <person name="Daum C."/>
            <person name="Copeland A."/>
            <person name="Chen I.A."/>
            <person name="Ivanova N.N."/>
            <person name="Kyrpides N.C."/>
            <person name="Shapiro N."/>
            <person name="Eloe-Fadrosh E.A."/>
            <person name="Pietrasiak N."/>
        </authorList>
    </citation>
    <scope>NUCLEOTIDE SEQUENCE</scope>
    <source>
        <strain evidence="9">CPER-KK1</strain>
    </source>
</reference>
<organism evidence="9 10">
    <name type="scientific">Symplocastrum torsivum CPER-KK1</name>
    <dbReference type="NCBI Taxonomy" id="450513"/>
    <lineage>
        <taxon>Bacteria</taxon>
        <taxon>Bacillati</taxon>
        <taxon>Cyanobacteriota</taxon>
        <taxon>Cyanophyceae</taxon>
        <taxon>Oscillatoriophycideae</taxon>
        <taxon>Oscillatoriales</taxon>
        <taxon>Microcoleaceae</taxon>
        <taxon>Symplocastrum</taxon>
    </lineage>
</organism>
<keyword evidence="5" id="KW-0808">Transferase</keyword>
<evidence type="ECO:0000313" key="9">
    <source>
        <dbReference type="EMBL" id="MBW4545775.1"/>
    </source>
</evidence>
<dbReference type="Pfam" id="PF01590">
    <property type="entry name" value="GAF"/>
    <property type="match status" value="2"/>
</dbReference>
<dbReference type="InterPro" id="IPR016132">
    <property type="entry name" value="Phyto_chromo_attachment"/>
</dbReference>
<proteinExistence type="inferred from homology"/>
<dbReference type="PROSITE" id="PS50109">
    <property type="entry name" value="HIS_KIN"/>
    <property type="match status" value="1"/>
</dbReference>
<comment type="caution">
    <text evidence="9">The sequence shown here is derived from an EMBL/GenBank/DDBJ whole genome shotgun (WGS) entry which is preliminary data.</text>
</comment>
<evidence type="ECO:0000256" key="5">
    <source>
        <dbReference type="ARBA" id="ARBA00022777"/>
    </source>
</evidence>
<dbReference type="EC" id="2.7.13.3" evidence="3"/>
<evidence type="ECO:0000256" key="3">
    <source>
        <dbReference type="ARBA" id="ARBA00012438"/>
    </source>
</evidence>
<comment type="similarity">
    <text evidence="2">In the N-terminal section; belongs to the phytochrome family.</text>
</comment>
<keyword evidence="5" id="KW-0418">Kinase</keyword>
<dbReference type="InterPro" id="IPR003594">
    <property type="entry name" value="HATPase_dom"/>
</dbReference>
<dbReference type="SMART" id="SM00065">
    <property type="entry name" value="GAF"/>
    <property type="match status" value="2"/>
</dbReference>
<dbReference type="PANTHER" id="PTHR43065:SF50">
    <property type="entry name" value="HISTIDINE KINASE"/>
    <property type="match status" value="1"/>
</dbReference>
<evidence type="ECO:0000259" key="7">
    <source>
        <dbReference type="PROSITE" id="PS50046"/>
    </source>
</evidence>
<dbReference type="Gene3D" id="1.10.287.130">
    <property type="match status" value="1"/>
</dbReference>